<evidence type="ECO:0000256" key="2">
    <source>
        <dbReference type="ARBA" id="ARBA00011081"/>
    </source>
</evidence>
<evidence type="ECO:0000256" key="3">
    <source>
        <dbReference type="ARBA" id="ARBA00011738"/>
    </source>
</evidence>
<feature type="binding site" evidence="10">
    <location>
        <begin position="116"/>
        <end position="118"/>
    </location>
    <ligand>
        <name>thiamine diphosphate</name>
        <dbReference type="ChEBI" id="CHEBI:58937"/>
    </ligand>
</feature>
<evidence type="ECO:0000313" key="13">
    <source>
        <dbReference type="Proteomes" id="UP000198873"/>
    </source>
</evidence>
<feature type="domain" description="Transketolase-like pyrimidine-binding" evidence="11">
    <location>
        <begin position="283"/>
        <end position="447"/>
    </location>
</feature>
<dbReference type="InterPro" id="IPR009014">
    <property type="entry name" value="Transketo_C/PFOR_II"/>
</dbReference>
<dbReference type="FunFam" id="3.40.50.970:FF:000005">
    <property type="entry name" value="1-deoxy-D-xylulose-5-phosphate synthase"/>
    <property type="match status" value="1"/>
</dbReference>
<comment type="similarity">
    <text evidence="2 10">Belongs to the transketolase family. DXPS subfamily.</text>
</comment>
<dbReference type="UniPathway" id="UPA00064">
    <property type="reaction ID" value="UER00091"/>
</dbReference>
<dbReference type="PROSITE" id="PS00802">
    <property type="entry name" value="TRANSKETOLASE_2"/>
    <property type="match status" value="1"/>
</dbReference>
<dbReference type="AlphaFoldDB" id="A0A1I6VH43"/>
<proteinExistence type="inferred from homology"/>
<dbReference type="InterPro" id="IPR049557">
    <property type="entry name" value="Transketolase_CS"/>
</dbReference>
<dbReference type="STRING" id="1176198.SAMN05444716_10874"/>
<dbReference type="FunFam" id="3.40.50.970:FF:000010">
    <property type="entry name" value="1-deoxy-D-xylulose-5-phosphate synthase"/>
    <property type="match status" value="1"/>
</dbReference>
<evidence type="ECO:0000256" key="6">
    <source>
        <dbReference type="ARBA" id="ARBA00022842"/>
    </source>
</evidence>
<dbReference type="CDD" id="cd07033">
    <property type="entry name" value="TPP_PYR_DXS_TK_like"/>
    <property type="match status" value="1"/>
</dbReference>
<keyword evidence="4 10" id="KW-0808">Transferase</keyword>
<dbReference type="Pfam" id="PF02779">
    <property type="entry name" value="Transket_pyr"/>
    <property type="match status" value="1"/>
</dbReference>
<feature type="binding site" evidence="10">
    <location>
        <position position="148"/>
    </location>
    <ligand>
        <name>Mg(2+)</name>
        <dbReference type="ChEBI" id="CHEBI:18420"/>
    </ligand>
</feature>
<feature type="binding site" evidence="10">
    <location>
        <position position="334"/>
    </location>
    <ligand>
        <name>thiamine diphosphate</name>
        <dbReference type="ChEBI" id="CHEBI:58937"/>
    </ligand>
</feature>
<dbReference type="InterPro" id="IPR033248">
    <property type="entry name" value="Transketolase_C"/>
</dbReference>
<keyword evidence="9 10" id="KW-0414">Isoprene biosynthesis</keyword>
<dbReference type="InterPro" id="IPR029061">
    <property type="entry name" value="THDP-binding"/>
</dbReference>
<dbReference type="RefSeq" id="WP_093844025.1">
    <property type="nucleotide sequence ID" value="NZ_FPAB01000008.1"/>
</dbReference>
<dbReference type="InterPro" id="IPR005477">
    <property type="entry name" value="Dxylulose-5-P_synthase"/>
</dbReference>
<feature type="binding site" evidence="10">
    <location>
        <position position="177"/>
    </location>
    <ligand>
        <name>thiamine diphosphate</name>
        <dbReference type="ChEBI" id="CHEBI:58937"/>
    </ligand>
</feature>
<dbReference type="PANTHER" id="PTHR43322:SF5">
    <property type="entry name" value="1-DEOXY-D-XYLULOSE-5-PHOSPHATE SYNTHASE, CHLOROPLASTIC"/>
    <property type="match status" value="1"/>
</dbReference>
<dbReference type="GO" id="GO:0009228">
    <property type="term" value="P:thiamine biosynthetic process"/>
    <property type="evidence" value="ECO:0007669"/>
    <property type="project" value="UniProtKB-UniRule"/>
</dbReference>
<feature type="binding site" evidence="10">
    <location>
        <position position="75"/>
    </location>
    <ligand>
        <name>thiamine diphosphate</name>
        <dbReference type="ChEBI" id="CHEBI:58937"/>
    </ligand>
</feature>
<comment type="catalytic activity">
    <reaction evidence="10">
        <text>D-glyceraldehyde 3-phosphate + pyruvate + H(+) = 1-deoxy-D-xylulose 5-phosphate + CO2</text>
        <dbReference type="Rhea" id="RHEA:12605"/>
        <dbReference type="ChEBI" id="CHEBI:15361"/>
        <dbReference type="ChEBI" id="CHEBI:15378"/>
        <dbReference type="ChEBI" id="CHEBI:16526"/>
        <dbReference type="ChEBI" id="CHEBI:57792"/>
        <dbReference type="ChEBI" id="CHEBI:59776"/>
        <dbReference type="EC" id="2.2.1.7"/>
    </reaction>
</comment>
<dbReference type="SUPFAM" id="SSF52922">
    <property type="entry name" value="TK C-terminal domain-like"/>
    <property type="match status" value="1"/>
</dbReference>
<evidence type="ECO:0000256" key="1">
    <source>
        <dbReference type="ARBA" id="ARBA00004980"/>
    </source>
</evidence>
<evidence type="ECO:0000256" key="9">
    <source>
        <dbReference type="ARBA" id="ARBA00023229"/>
    </source>
</evidence>
<keyword evidence="7 10" id="KW-0784">Thiamine biosynthesis</keyword>
<feature type="binding site" evidence="10">
    <location>
        <position position="177"/>
    </location>
    <ligand>
        <name>Mg(2+)</name>
        <dbReference type="ChEBI" id="CHEBI:18420"/>
    </ligand>
</feature>
<keyword evidence="5 10" id="KW-0479">Metal-binding</keyword>
<dbReference type="Gene3D" id="3.40.50.920">
    <property type="match status" value="1"/>
</dbReference>
<reference evidence="13" key="1">
    <citation type="submission" date="2016-10" db="EMBL/GenBank/DDBJ databases">
        <authorList>
            <person name="Varghese N."/>
            <person name="Submissions S."/>
        </authorList>
    </citation>
    <scope>NUCLEOTIDE SEQUENCE [LARGE SCALE GENOMIC DNA]</scope>
    <source>
        <strain evidence="13">CGMCC 4.7047</strain>
    </source>
</reference>
<comment type="subunit">
    <text evidence="3 10">Homodimer.</text>
</comment>
<dbReference type="InterPro" id="IPR020826">
    <property type="entry name" value="Transketolase_BS"/>
</dbReference>
<evidence type="ECO:0000256" key="5">
    <source>
        <dbReference type="ARBA" id="ARBA00022723"/>
    </source>
</evidence>
<dbReference type="Pfam" id="PF02780">
    <property type="entry name" value="Transketolase_C"/>
    <property type="match status" value="1"/>
</dbReference>
<keyword evidence="13" id="KW-1185">Reference proteome</keyword>
<accession>A0A1I6VH43</accession>
<dbReference type="Pfam" id="PF13292">
    <property type="entry name" value="DXP_synthase_N"/>
    <property type="match status" value="2"/>
</dbReference>
<dbReference type="Gene3D" id="3.40.50.970">
    <property type="match status" value="2"/>
</dbReference>
<dbReference type="SMART" id="SM00861">
    <property type="entry name" value="Transket_pyr"/>
    <property type="match status" value="1"/>
</dbReference>
<keyword evidence="6 10" id="KW-0460">Magnesium</keyword>
<comment type="cofactor">
    <cofactor evidence="10">
        <name>thiamine diphosphate</name>
        <dbReference type="ChEBI" id="CHEBI:58937"/>
    </cofactor>
    <text evidence="10">Binds 1 thiamine pyrophosphate per subunit.</text>
</comment>
<dbReference type="SUPFAM" id="SSF52518">
    <property type="entry name" value="Thiamin diphosphate-binding fold (THDP-binding)"/>
    <property type="match status" value="1"/>
</dbReference>
<evidence type="ECO:0000256" key="4">
    <source>
        <dbReference type="ARBA" id="ARBA00022679"/>
    </source>
</evidence>
<dbReference type="EMBL" id="FPAB01000008">
    <property type="protein sequence ID" value="SFT12941.1"/>
    <property type="molecule type" value="Genomic_DNA"/>
</dbReference>
<feature type="binding site" evidence="10">
    <location>
        <position position="251"/>
    </location>
    <ligand>
        <name>thiamine diphosphate</name>
        <dbReference type="ChEBI" id="CHEBI:58937"/>
    </ligand>
</feature>
<comment type="cofactor">
    <cofactor evidence="10">
        <name>Mg(2+)</name>
        <dbReference type="ChEBI" id="CHEBI:18420"/>
    </cofactor>
    <text evidence="10">Binds 1 Mg(2+) ion per subunit.</text>
</comment>
<dbReference type="CDD" id="cd02007">
    <property type="entry name" value="TPP_DXS"/>
    <property type="match status" value="1"/>
</dbReference>
<evidence type="ECO:0000259" key="11">
    <source>
        <dbReference type="SMART" id="SM00861"/>
    </source>
</evidence>
<comment type="function">
    <text evidence="10">Catalyzes the acyloin condensation reaction between C atoms 2 and 3 of pyruvate and glyceraldehyde 3-phosphate to yield 1-deoxy-D-xylulose-5-phosphate (DXP).</text>
</comment>
<dbReference type="InterPro" id="IPR005475">
    <property type="entry name" value="Transketolase-like_Pyr-bd"/>
</dbReference>
<dbReference type="GO" id="GO:0005829">
    <property type="term" value="C:cytosol"/>
    <property type="evidence" value="ECO:0007669"/>
    <property type="project" value="TreeGrafter"/>
</dbReference>
<keyword evidence="8 10" id="KW-0786">Thiamine pyrophosphate</keyword>
<dbReference type="EC" id="2.2.1.7" evidence="10"/>
<evidence type="ECO:0000256" key="7">
    <source>
        <dbReference type="ARBA" id="ARBA00022977"/>
    </source>
</evidence>
<dbReference type="GO" id="GO:0019288">
    <property type="term" value="P:isopentenyl diphosphate biosynthetic process, methylerythritol 4-phosphate pathway"/>
    <property type="evidence" value="ECO:0007669"/>
    <property type="project" value="TreeGrafter"/>
</dbReference>
<dbReference type="Proteomes" id="UP000198873">
    <property type="component" value="Unassembled WGS sequence"/>
</dbReference>
<dbReference type="PROSITE" id="PS00801">
    <property type="entry name" value="TRANSKETOLASE_1"/>
    <property type="match status" value="1"/>
</dbReference>
<dbReference type="HAMAP" id="MF_00315">
    <property type="entry name" value="DXP_synth"/>
    <property type="match status" value="1"/>
</dbReference>
<name>A0A1I6VH43_9ACTN</name>
<dbReference type="GO" id="GO:0000287">
    <property type="term" value="F:magnesium ion binding"/>
    <property type="evidence" value="ECO:0007669"/>
    <property type="project" value="UniProtKB-UniRule"/>
</dbReference>
<evidence type="ECO:0000256" key="8">
    <source>
        <dbReference type="ARBA" id="ARBA00023052"/>
    </source>
</evidence>
<evidence type="ECO:0000313" key="12">
    <source>
        <dbReference type="EMBL" id="SFT12941.1"/>
    </source>
</evidence>
<gene>
    <name evidence="10" type="primary">dxs</name>
    <name evidence="12" type="ORF">SAMN05444716_10874</name>
</gene>
<evidence type="ECO:0000256" key="10">
    <source>
        <dbReference type="HAMAP-Rule" id="MF_00315"/>
    </source>
</evidence>
<dbReference type="GO" id="GO:0008661">
    <property type="term" value="F:1-deoxy-D-xylulose-5-phosphate synthase activity"/>
    <property type="evidence" value="ECO:0007669"/>
    <property type="project" value="UniProtKB-UniRule"/>
</dbReference>
<dbReference type="PANTHER" id="PTHR43322">
    <property type="entry name" value="1-D-DEOXYXYLULOSE 5-PHOSPHATE SYNTHASE-RELATED"/>
    <property type="match status" value="1"/>
</dbReference>
<comment type="pathway">
    <text evidence="1 10">Metabolic intermediate biosynthesis; 1-deoxy-D-xylulose 5-phosphate biosynthesis; 1-deoxy-D-xylulose 5-phosphate from D-glyceraldehyde 3-phosphate and pyruvate: step 1/1.</text>
</comment>
<dbReference type="NCBIfam" id="NF003933">
    <property type="entry name" value="PRK05444.2-2"/>
    <property type="match status" value="1"/>
</dbReference>
<feature type="binding site" evidence="10">
    <location>
        <begin position="149"/>
        <end position="150"/>
    </location>
    <ligand>
        <name>thiamine diphosphate</name>
        <dbReference type="ChEBI" id="CHEBI:58937"/>
    </ligand>
</feature>
<dbReference type="GO" id="GO:0016114">
    <property type="term" value="P:terpenoid biosynthetic process"/>
    <property type="evidence" value="ECO:0007669"/>
    <property type="project" value="UniProtKB-UniRule"/>
</dbReference>
<sequence>MSPSVLKRVSSPRRLKELAPHQLPVLAREIREFLVERVSAAGGHLGPNLGVVELTIALHRVFDSPADRIVFDTGHQSYVHKMLTGRQDGFATLRAAGGLSGYPTRRESPHDLVENSHASTALSWADGLLRAQRLRGGEERRVVAVIGDGALTGGLAWEALNNLGGGREPVVVVLNDNGRSYDPTVGGLAAHLAALRGGRCAGPNLFEQLGFGYLGPVDGHDITAVEEACRRAVALGRPVVVHCVTEKGRGYPPAERDEADRMHGIGVIDPATGRPRPGGSSAVSWTKAFGAELERVAAERPEVVALTAAMLRPVGLHGFARRFPGRVFDVGIAEQHAATTAAGLAMGGLHPVVCLYATFLNRALDQILMDVALHGLPVTFVLDRAGITGPDGASHHGMWDLALLGAVPGMRVAAPRDAPRLAELLREAVAVTDGPTALRFPKGHPGPAIEALTRMEGLDILHRTRSLPLDVLLVSAGALAGPAVRAAEILSRSGVGVTVVDPRWLLPVGPALVHLASRHRLVLSVEDGLRAGGAGAALAQACADAGVRTPVHALGLPREFLPHGERSQLLAAAGLSAEAVAATALSLHGALAVPDVPSLERTPR</sequence>
<protein>
    <recommendedName>
        <fullName evidence="10">1-deoxy-D-xylulose-5-phosphate synthase</fullName>
        <ecNumber evidence="10">2.2.1.7</ecNumber>
    </recommendedName>
    <alternativeName>
        <fullName evidence="10">1-deoxyxylulose-5-phosphate synthase</fullName>
        <shortName evidence="10">DXP synthase</shortName>
        <shortName evidence="10">DXPS</shortName>
    </alternativeName>
</protein>
<organism evidence="12 13">
    <name type="scientific">Streptomyces harbinensis</name>
    <dbReference type="NCBI Taxonomy" id="1176198"/>
    <lineage>
        <taxon>Bacteria</taxon>
        <taxon>Bacillati</taxon>
        <taxon>Actinomycetota</taxon>
        <taxon>Actinomycetes</taxon>
        <taxon>Kitasatosporales</taxon>
        <taxon>Streptomycetaceae</taxon>
        <taxon>Streptomyces</taxon>
    </lineage>
</organism>
<dbReference type="GO" id="GO:0030976">
    <property type="term" value="F:thiamine pyrophosphate binding"/>
    <property type="evidence" value="ECO:0007669"/>
    <property type="project" value="UniProtKB-UniRule"/>
</dbReference>